<accession>A0A292PJT2</accession>
<dbReference type="Proteomes" id="UP001412239">
    <property type="component" value="Unassembled WGS sequence"/>
</dbReference>
<evidence type="ECO:0008006" key="3">
    <source>
        <dbReference type="Google" id="ProtNLM"/>
    </source>
</evidence>
<keyword evidence="2" id="KW-1185">Reference proteome</keyword>
<name>A0A292PJT2_9PEZI</name>
<organism evidence="1 2">
    <name type="scientific">Tuber aestivum</name>
    <name type="common">summer truffle</name>
    <dbReference type="NCBI Taxonomy" id="59557"/>
    <lineage>
        <taxon>Eukaryota</taxon>
        <taxon>Fungi</taxon>
        <taxon>Dikarya</taxon>
        <taxon>Ascomycota</taxon>
        <taxon>Pezizomycotina</taxon>
        <taxon>Pezizomycetes</taxon>
        <taxon>Pezizales</taxon>
        <taxon>Tuberaceae</taxon>
        <taxon>Tuber</taxon>
    </lineage>
</organism>
<gene>
    <name evidence="1" type="ORF">GSTUAT00009170001</name>
</gene>
<dbReference type="AlphaFoldDB" id="A0A292PJT2"/>
<protein>
    <recommendedName>
        <fullName evidence="3">Heterokaryon incompatibility domain-containing protein</fullName>
    </recommendedName>
</protein>
<evidence type="ECO:0000313" key="1">
    <source>
        <dbReference type="EMBL" id="CUS06750.1"/>
    </source>
</evidence>
<evidence type="ECO:0000313" key="2">
    <source>
        <dbReference type="Proteomes" id="UP001412239"/>
    </source>
</evidence>
<dbReference type="EMBL" id="LN891383">
    <property type="protein sequence ID" value="CUS06750.1"/>
    <property type="molecule type" value="Genomic_DNA"/>
</dbReference>
<sequence length="451" mass="50327">MVPPSPISSQEANHYYHGLYSRPVLVARTGTILWKPPVSPPGYFLRKVLLSVGNHPLTELWEANLALQIHKILDSKEIKWTSTDVVRIGVVGESITPVIIWIGVQPDTLSWEAGYSVAIECKELLVANRILDVEVEIRESVVTRYSGPTFAKPAALGDPTAELLEPLTSTLGLSICNMCSEWAEGTGGFYVRDKTRDSKLYLVTARHVVLPTRPDDTVYEQKRSSQPYDKIALFSSTAFINYLERITTAIARKQMVQTFQARVVESLRGSEEIVSCSATTNLASQEALLQEATEAIEAMKILYKNVVKSWDTIENRIIGHLRFSPPTPILCWVSWDYAVIELDKSKINDATFAGNAIDLGTQITPDEFTCLMFPNRTGRHDFKYPVNRLFPVRGVVPDDEMHRPTMVDQQDNACLIVMKRGISTALTIGRATNLVSYTLTAVKPPPLNGQY</sequence>
<proteinExistence type="predicted"/>
<reference evidence="1" key="1">
    <citation type="submission" date="2015-10" db="EMBL/GenBank/DDBJ databases">
        <authorList>
            <person name="Regsiter A."/>
            <person name="william w."/>
        </authorList>
    </citation>
    <scope>NUCLEOTIDE SEQUENCE</scope>
    <source>
        <strain evidence="1">Montdore</strain>
    </source>
</reference>